<name>A0A822DHS7_9BILA</name>
<organism evidence="2 3">
    <name type="scientific">Rotaria socialis</name>
    <dbReference type="NCBI Taxonomy" id="392032"/>
    <lineage>
        <taxon>Eukaryota</taxon>
        <taxon>Metazoa</taxon>
        <taxon>Spiralia</taxon>
        <taxon>Gnathifera</taxon>
        <taxon>Rotifera</taxon>
        <taxon>Eurotatoria</taxon>
        <taxon>Bdelloidea</taxon>
        <taxon>Philodinida</taxon>
        <taxon>Philodinidae</taxon>
        <taxon>Rotaria</taxon>
    </lineage>
</organism>
<evidence type="ECO:0000313" key="2">
    <source>
        <dbReference type="EMBL" id="CAF5073456.1"/>
    </source>
</evidence>
<feature type="non-terminal residue" evidence="2">
    <location>
        <position position="1"/>
    </location>
</feature>
<dbReference type="Proteomes" id="UP000663848">
    <property type="component" value="Unassembled WGS sequence"/>
</dbReference>
<dbReference type="EMBL" id="CAJOBR010061481">
    <property type="protein sequence ID" value="CAF5073456.1"/>
    <property type="molecule type" value="Genomic_DNA"/>
</dbReference>
<feature type="region of interest" description="Disordered" evidence="1">
    <location>
        <begin position="59"/>
        <end position="79"/>
    </location>
</feature>
<comment type="caution">
    <text evidence="2">The sequence shown here is derived from an EMBL/GenBank/DDBJ whole genome shotgun (WGS) entry which is preliminary data.</text>
</comment>
<dbReference type="AlphaFoldDB" id="A0A822DHS7"/>
<sequence>NHSSFSVCWLDGRSNGSVSNQTTGDKIFGSTYDSASAQNMATKVEPLHLNVGMDRHQAYRSKDTRRDESVNTVDSTFRR</sequence>
<gene>
    <name evidence="2" type="ORF">QYT958_LOCUS43423</name>
</gene>
<feature type="compositionally biased region" description="Polar residues" evidence="1">
    <location>
        <begin position="70"/>
        <end position="79"/>
    </location>
</feature>
<proteinExistence type="predicted"/>
<protein>
    <submittedName>
        <fullName evidence="2">Uncharacterized protein</fullName>
    </submittedName>
</protein>
<reference evidence="2" key="1">
    <citation type="submission" date="2021-02" db="EMBL/GenBank/DDBJ databases">
        <authorList>
            <person name="Nowell W R."/>
        </authorList>
    </citation>
    <scope>NUCLEOTIDE SEQUENCE</scope>
</reference>
<evidence type="ECO:0000313" key="3">
    <source>
        <dbReference type="Proteomes" id="UP000663848"/>
    </source>
</evidence>
<accession>A0A822DHS7</accession>
<evidence type="ECO:0000256" key="1">
    <source>
        <dbReference type="SAM" id="MobiDB-lite"/>
    </source>
</evidence>
<feature type="compositionally biased region" description="Basic and acidic residues" evidence="1">
    <location>
        <begin position="59"/>
        <end position="69"/>
    </location>
</feature>